<dbReference type="Pfam" id="PF14525">
    <property type="entry name" value="AraC_binding_2"/>
    <property type="match status" value="1"/>
</dbReference>
<dbReference type="InterPro" id="IPR018062">
    <property type="entry name" value="HTH_AraC-typ_CS"/>
</dbReference>
<dbReference type="AlphaFoldDB" id="A0A118KEW2"/>
<evidence type="ECO:0000256" key="3">
    <source>
        <dbReference type="ARBA" id="ARBA00023163"/>
    </source>
</evidence>
<dbReference type="SUPFAM" id="SSF46689">
    <property type="entry name" value="Homeodomain-like"/>
    <property type="match status" value="1"/>
</dbReference>
<proteinExistence type="predicted"/>
<feature type="domain" description="HTH araC/xylS-type" evidence="4">
    <location>
        <begin position="224"/>
        <end position="324"/>
    </location>
</feature>
<keyword evidence="1" id="KW-0805">Transcription regulation</keyword>
<sequence length="357" mass="39863">MFARRAMNSQPAPDIYRFSTLGVPTRERFDAWVSTSGCWSFRAPDDDDVSFDCQFVATRLGPFTVGQRSWLNAGGQLSFQMSRTPRLIRGDGLDHYYLLLQLSGSTIWRFGRQTVEATPLNLCFIDTSTPSDCRVGSGDAIVMTLPRHLFHPDVARFQGQALPQPMAGIVADYLRSVAGNLADLSAVQVPHLAQAAANLLNACLQTSPDTLAQADTEIHAILLRKAKRYIEAHLTDPDLSPDRICKAVGLSRPRLYRLFEPDGGVMRWVQKRRLTLIRNLLADPARERIRIADVAWRYGFVSDTHLSRSFKKAFGFSPRETLAQVLLPADRSRLKGASSRSGLVTFSDWIAGDRRQV</sequence>
<dbReference type="PROSITE" id="PS01124">
    <property type="entry name" value="HTH_ARAC_FAMILY_2"/>
    <property type="match status" value="1"/>
</dbReference>
<evidence type="ECO:0000256" key="2">
    <source>
        <dbReference type="ARBA" id="ARBA00023125"/>
    </source>
</evidence>
<dbReference type="InterPro" id="IPR050204">
    <property type="entry name" value="AraC_XylS_family_regulators"/>
</dbReference>
<evidence type="ECO:0000313" key="5">
    <source>
        <dbReference type="EMBL" id="KVK76398.1"/>
    </source>
</evidence>
<comment type="caution">
    <text evidence="5">The sequence shown here is derived from an EMBL/GenBank/DDBJ whole genome shotgun (WGS) entry which is preliminary data.</text>
</comment>
<dbReference type="GO" id="GO:0003700">
    <property type="term" value="F:DNA-binding transcription factor activity"/>
    <property type="evidence" value="ECO:0007669"/>
    <property type="project" value="InterPro"/>
</dbReference>
<gene>
    <name evidence="5" type="ORF">WS90_24685</name>
</gene>
<dbReference type="SMART" id="SM00342">
    <property type="entry name" value="HTH_ARAC"/>
    <property type="match status" value="1"/>
</dbReference>
<dbReference type="Proteomes" id="UP000069001">
    <property type="component" value="Unassembled WGS sequence"/>
</dbReference>
<dbReference type="Gene3D" id="1.10.10.60">
    <property type="entry name" value="Homeodomain-like"/>
    <property type="match status" value="1"/>
</dbReference>
<dbReference type="InterPro" id="IPR018060">
    <property type="entry name" value="HTH_AraC"/>
</dbReference>
<protein>
    <recommendedName>
        <fullName evidence="4">HTH araC/xylS-type domain-containing protein</fullName>
    </recommendedName>
</protein>
<dbReference type="GO" id="GO:0043565">
    <property type="term" value="F:sequence-specific DNA binding"/>
    <property type="evidence" value="ECO:0007669"/>
    <property type="project" value="InterPro"/>
</dbReference>
<organism evidence="5 6">
    <name type="scientific">Burkholderia cepacia</name>
    <name type="common">Pseudomonas cepacia</name>
    <dbReference type="NCBI Taxonomy" id="292"/>
    <lineage>
        <taxon>Bacteria</taxon>
        <taxon>Pseudomonadati</taxon>
        <taxon>Pseudomonadota</taxon>
        <taxon>Betaproteobacteria</taxon>
        <taxon>Burkholderiales</taxon>
        <taxon>Burkholderiaceae</taxon>
        <taxon>Burkholderia</taxon>
        <taxon>Burkholderia cepacia complex</taxon>
    </lineage>
</organism>
<name>A0A118KEW2_BURCE</name>
<dbReference type="InterPro" id="IPR009057">
    <property type="entry name" value="Homeodomain-like_sf"/>
</dbReference>
<keyword evidence="2" id="KW-0238">DNA-binding</keyword>
<dbReference type="EMBL" id="LOYH01000086">
    <property type="protein sequence ID" value="KVK76398.1"/>
    <property type="molecule type" value="Genomic_DNA"/>
</dbReference>
<keyword evidence="3" id="KW-0804">Transcription</keyword>
<dbReference type="PROSITE" id="PS00041">
    <property type="entry name" value="HTH_ARAC_FAMILY_1"/>
    <property type="match status" value="1"/>
</dbReference>
<dbReference type="PANTHER" id="PTHR46796">
    <property type="entry name" value="HTH-TYPE TRANSCRIPTIONAL ACTIVATOR RHAS-RELATED"/>
    <property type="match status" value="1"/>
</dbReference>
<evidence type="ECO:0000313" key="6">
    <source>
        <dbReference type="Proteomes" id="UP000069001"/>
    </source>
</evidence>
<dbReference type="InterPro" id="IPR035418">
    <property type="entry name" value="AraC-bd_2"/>
</dbReference>
<evidence type="ECO:0000256" key="1">
    <source>
        <dbReference type="ARBA" id="ARBA00023015"/>
    </source>
</evidence>
<dbReference type="Pfam" id="PF12833">
    <property type="entry name" value="HTH_18"/>
    <property type="match status" value="1"/>
</dbReference>
<reference evidence="5 6" key="1">
    <citation type="submission" date="2015-11" db="EMBL/GenBank/DDBJ databases">
        <title>Expanding the genomic diversity of Burkholderia species for the development of highly accurate diagnostics.</title>
        <authorList>
            <person name="Sahl J."/>
            <person name="Keim P."/>
            <person name="Wagner D."/>
        </authorList>
    </citation>
    <scope>NUCLEOTIDE SEQUENCE [LARGE SCALE GENOMIC DNA]</scope>
    <source>
        <strain evidence="5 6">MSMB1302</strain>
    </source>
</reference>
<dbReference type="PANTHER" id="PTHR46796:SF6">
    <property type="entry name" value="ARAC SUBFAMILY"/>
    <property type="match status" value="1"/>
</dbReference>
<accession>A0A118KEW2</accession>
<evidence type="ECO:0000259" key="4">
    <source>
        <dbReference type="PROSITE" id="PS01124"/>
    </source>
</evidence>